<dbReference type="InParanoid" id="W4K2N9"/>
<dbReference type="AlphaFoldDB" id="W4K2N9"/>
<evidence type="ECO:0000313" key="2">
    <source>
        <dbReference type="Proteomes" id="UP000030671"/>
    </source>
</evidence>
<dbReference type="KEGG" id="hir:HETIRDRAFT_103464"/>
<name>W4K2N9_HETIT</name>
<gene>
    <name evidence="1" type="ORF">HETIRDRAFT_103464</name>
</gene>
<organism evidence="1 2">
    <name type="scientific">Heterobasidion irregulare (strain TC 32-1)</name>
    <dbReference type="NCBI Taxonomy" id="747525"/>
    <lineage>
        <taxon>Eukaryota</taxon>
        <taxon>Fungi</taxon>
        <taxon>Dikarya</taxon>
        <taxon>Basidiomycota</taxon>
        <taxon>Agaricomycotina</taxon>
        <taxon>Agaricomycetes</taxon>
        <taxon>Russulales</taxon>
        <taxon>Bondarzewiaceae</taxon>
        <taxon>Heterobasidion</taxon>
        <taxon>Heterobasidion annosum species complex</taxon>
    </lineage>
</organism>
<dbReference type="EMBL" id="KI925460">
    <property type="protein sequence ID" value="ETW79999.1"/>
    <property type="molecule type" value="Genomic_DNA"/>
</dbReference>
<dbReference type="HOGENOM" id="CLU_533229_0_0_1"/>
<dbReference type="OrthoDB" id="3177328at2759"/>
<evidence type="ECO:0000313" key="1">
    <source>
        <dbReference type="EMBL" id="ETW79999.1"/>
    </source>
</evidence>
<dbReference type="RefSeq" id="XP_009548524.1">
    <property type="nucleotide sequence ID" value="XM_009550229.1"/>
</dbReference>
<reference evidence="1 2" key="1">
    <citation type="journal article" date="2012" name="New Phytol.">
        <title>Insight into trade-off between wood decay and parasitism from the genome of a fungal forest pathogen.</title>
        <authorList>
            <person name="Olson A."/>
            <person name="Aerts A."/>
            <person name="Asiegbu F."/>
            <person name="Belbahri L."/>
            <person name="Bouzid O."/>
            <person name="Broberg A."/>
            <person name="Canback B."/>
            <person name="Coutinho P.M."/>
            <person name="Cullen D."/>
            <person name="Dalman K."/>
            <person name="Deflorio G."/>
            <person name="van Diepen L.T."/>
            <person name="Dunand C."/>
            <person name="Duplessis S."/>
            <person name="Durling M."/>
            <person name="Gonthier P."/>
            <person name="Grimwood J."/>
            <person name="Fossdal C.G."/>
            <person name="Hansson D."/>
            <person name="Henrissat B."/>
            <person name="Hietala A."/>
            <person name="Himmelstrand K."/>
            <person name="Hoffmeister D."/>
            <person name="Hogberg N."/>
            <person name="James T.Y."/>
            <person name="Karlsson M."/>
            <person name="Kohler A."/>
            <person name="Kues U."/>
            <person name="Lee Y.H."/>
            <person name="Lin Y.C."/>
            <person name="Lind M."/>
            <person name="Lindquist E."/>
            <person name="Lombard V."/>
            <person name="Lucas S."/>
            <person name="Lunden K."/>
            <person name="Morin E."/>
            <person name="Murat C."/>
            <person name="Park J."/>
            <person name="Raffaello T."/>
            <person name="Rouze P."/>
            <person name="Salamov A."/>
            <person name="Schmutz J."/>
            <person name="Solheim H."/>
            <person name="Stahlberg J."/>
            <person name="Velez H."/>
            <person name="de Vries R.P."/>
            <person name="Wiebenga A."/>
            <person name="Woodward S."/>
            <person name="Yakovlev I."/>
            <person name="Garbelotto M."/>
            <person name="Martin F."/>
            <person name="Grigoriev I.V."/>
            <person name="Stenlid J."/>
        </authorList>
    </citation>
    <scope>NUCLEOTIDE SEQUENCE [LARGE SCALE GENOMIC DNA]</scope>
    <source>
        <strain evidence="1 2">TC 32-1</strain>
    </source>
</reference>
<evidence type="ECO:0008006" key="3">
    <source>
        <dbReference type="Google" id="ProtNLM"/>
    </source>
</evidence>
<dbReference type="Proteomes" id="UP000030671">
    <property type="component" value="Unassembled WGS sequence"/>
</dbReference>
<protein>
    <recommendedName>
        <fullName evidence="3">F-box domain-containing protein</fullName>
    </recommendedName>
</protein>
<sequence length="511" mass="57490">MSDKPTVVPKDALDPSKPDHWTVSMGARLKTLNAFINSVAVTSPTTSPLQVLEVLDVEIFNLNSLVADALNPEAPDCWAEIARPKFSTLDAIINDLHNGNRQKARQIVEAELLNLCCVLSAFRSHDSTHFPEDRVRCIINISCVCHRWREAALDYAYLRGTVTSPAPGEERPAEMLRRAKEAPLMVSCGFFVEPAPILESLSLTFKQALRVPQNLFALHAPSLRILQFSGLTISWASPILMNLTMLDPRLPQELREQQFIPLTLRVFDGLERMPGLEVLCIHDCFLHFPRRGSIDEHTRPNPIELPHLSEIELQGSSQACVVITRSIQILPTTVLKLSLDANENTDGFAALYPVIGTVSGNSDNEKPWRGLSVSAWLSLDIKTWKSSRSAQQAQHPEGDVYIHINYKFRHTQDLDPLCTIYRALCRSDLSTLSINYPCDDLRGFALARYWLPLQCQQLQHILLHDGIWASCLIDALRPIETSSGDHTRRTTAVPFPCLRSLDLIYYYKNDL</sequence>
<accession>W4K2N9</accession>
<keyword evidence="2" id="KW-1185">Reference proteome</keyword>
<dbReference type="GeneID" id="20665910"/>
<proteinExistence type="predicted"/>